<organism evidence="5 6">
    <name type="scientific">Chromobacterium subtsugae</name>
    <dbReference type="NCBI Taxonomy" id="251747"/>
    <lineage>
        <taxon>Bacteria</taxon>
        <taxon>Pseudomonadati</taxon>
        <taxon>Pseudomonadota</taxon>
        <taxon>Betaproteobacteria</taxon>
        <taxon>Neisseriales</taxon>
        <taxon>Chromobacteriaceae</taxon>
        <taxon>Chromobacterium</taxon>
    </lineage>
</organism>
<gene>
    <name evidence="5" type="ORF">KIF53_19080</name>
</gene>
<dbReference type="InterPro" id="IPR043128">
    <property type="entry name" value="Rev_trsase/Diguanyl_cyclase"/>
</dbReference>
<dbReference type="SMART" id="SM00267">
    <property type="entry name" value="GGDEF"/>
    <property type="match status" value="1"/>
</dbReference>
<dbReference type="InterPro" id="IPR029787">
    <property type="entry name" value="Nucleotide_cyclase"/>
</dbReference>
<dbReference type="RefSeq" id="WP_160309863.1">
    <property type="nucleotide sequence ID" value="NZ_CP142381.1"/>
</dbReference>
<feature type="transmembrane region" description="Helical" evidence="3">
    <location>
        <begin position="198"/>
        <end position="220"/>
    </location>
</feature>
<feature type="transmembrane region" description="Helical" evidence="3">
    <location>
        <begin position="161"/>
        <end position="178"/>
    </location>
</feature>
<proteinExistence type="predicted"/>
<reference evidence="5 6" key="1">
    <citation type="submission" date="2021-05" db="EMBL/GenBank/DDBJ databases">
        <title>Draft Whole Genome Sequencing Of Biosensor Chromobacterium violaceum Strain CV026 Reveals A Regulatory RNA In Chromobacterium violaceum Phenotype Regulatory Network.</title>
        <authorList>
            <person name="Hong K.W."/>
            <person name="Chan K.G."/>
            <person name="Chang C.-Y."/>
        </authorList>
    </citation>
    <scope>NUCLEOTIDE SEQUENCE [LARGE SCALE GENOMIC DNA]</scope>
    <source>
        <strain evidence="5 6">ATCC 31532</strain>
    </source>
</reference>
<evidence type="ECO:0000256" key="1">
    <source>
        <dbReference type="ARBA" id="ARBA00012528"/>
    </source>
</evidence>
<accession>A0ABS7FI31</accession>
<protein>
    <recommendedName>
        <fullName evidence="1">diguanylate cyclase</fullName>
        <ecNumber evidence="1">2.7.7.65</ecNumber>
    </recommendedName>
</protein>
<name>A0ABS7FI31_9NEIS</name>
<keyword evidence="3" id="KW-0472">Membrane</keyword>
<dbReference type="InterPro" id="IPR000160">
    <property type="entry name" value="GGDEF_dom"/>
</dbReference>
<comment type="caution">
    <text evidence="5">The sequence shown here is derived from an EMBL/GenBank/DDBJ whole genome shotgun (WGS) entry which is preliminary data.</text>
</comment>
<dbReference type="Pfam" id="PF00990">
    <property type="entry name" value="GGDEF"/>
    <property type="match status" value="1"/>
</dbReference>
<dbReference type="CDD" id="cd01949">
    <property type="entry name" value="GGDEF"/>
    <property type="match status" value="1"/>
</dbReference>
<dbReference type="GeneID" id="89687251"/>
<feature type="transmembrane region" description="Helical" evidence="3">
    <location>
        <begin position="72"/>
        <end position="91"/>
    </location>
</feature>
<comment type="catalytic activity">
    <reaction evidence="2">
        <text>2 GTP = 3',3'-c-di-GMP + 2 diphosphate</text>
        <dbReference type="Rhea" id="RHEA:24898"/>
        <dbReference type="ChEBI" id="CHEBI:33019"/>
        <dbReference type="ChEBI" id="CHEBI:37565"/>
        <dbReference type="ChEBI" id="CHEBI:58805"/>
        <dbReference type="EC" id="2.7.7.65"/>
    </reaction>
</comment>
<feature type="domain" description="GGDEF" evidence="4">
    <location>
        <begin position="261"/>
        <end position="395"/>
    </location>
</feature>
<dbReference type="SUPFAM" id="SSF55073">
    <property type="entry name" value="Nucleotide cyclase"/>
    <property type="match status" value="1"/>
</dbReference>
<dbReference type="Gene3D" id="3.30.70.270">
    <property type="match status" value="1"/>
</dbReference>
<evidence type="ECO:0000259" key="4">
    <source>
        <dbReference type="PROSITE" id="PS50887"/>
    </source>
</evidence>
<feature type="transmembrane region" description="Helical" evidence="3">
    <location>
        <begin position="20"/>
        <end position="39"/>
    </location>
</feature>
<feature type="transmembrane region" description="Helical" evidence="3">
    <location>
        <begin position="129"/>
        <end position="149"/>
    </location>
</feature>
<dbReference type="EMBL" id="JAHDTB010000022">
    <property type="protein sequence ID" value="MBW8289743.1"/>
    <property type="molecule type" value="Genomic_DNA"/>
</dbReference>
<dbReference type="PANTHER" id="PTHR45138">
    <property type="entry name" value="REGULATORY COMPONENTS OF SENSORY TRANSDUCTION SYSTEM"/>
    <property type="match status" value="1"/>
</dbReference>
<dbReference type="EC" id="2.7.7.65" evidence="1"/>
<sequence>MSNQTIQNIQSILDFKATLLSTTGYTVMLTGVAVLFWLYNRKERALLTLGMGGAFAVCGTLLAYLPPILPPWPMLMLDTLLLLLFHPLALIATQQMLGRSGSWGYAALSVALVMAAFAYWGGVENYGRRVMVTSGSHLLYWGLIFRLLLQERKQGTPAGHRLAMGLAAVMLTISASRWSVACYAGDPDFGRHWSMFNLFSSLGLFWCTFCFSLNMLLISYERLLLQVRLQAQQDGLTRLYNHRAFHEKAEGLFLRALEKRAELALLLIDLDHFKSINDRHGHQAGDEVLRQLADCLRGEARHGDLLGRHGGEEFVVLLPQTGRIDAYNTADRLRGAIANLAPQVNGQPLRISASIGVACLRPSEHSNLASLFLEADVLLYQAKHKGRNRVEIERERVVEPL</sequence>
<dbReference type="InterPro" id="IPR050469">
    <property type="entry name" value="Diguanylate_Cyclase"/>
</dbReference>
<keyword evidence="3" id="KW-0812">Transmembrane</keyword>
<evidence type="ECO:0000313" key="6">
    <source>
        <dbReference type="Proteomes" id="UP000711178"/>
    </source>
</evidence>
<dbReference type="Proteomes" id="UP000711178">
    <property type="component" value="Unassembled WGS sequence"/>
</dbReference>
<dbReference type="NCBIfam" id="TIGR00254">
    <property type="entry name" value="GGDEF"/>
    <property type="match status" value="1"/>
</dbReference>
<dbReference type="PANTHER" id="PTHR45138:SF9">
    <property type="entry name" value="DIGUANYLATE CYCLASE DGCM-RELATED"/>
    <property type="match status" value="1"/>
</dbReference>
<keyword evidence="3" id="KW-1133">Transmembrane helix</keyword>
<feature type="transmembrane region" description="Helical" evidence="3">
    <location>
        <begin position="46"/>
        <end position="66"/>
    </location>
</feature>
<keyword evidence="6" id="KW-1185">Reference proteome</keyword>
<feature type="transmembrane region" description="Helical" evidence="3">
    <location>
        <begin position="103"/>
        <end position="123"/>
    </location>
</feature>
<evidence type="ECO:0000256" key="3">
    <source>
        <dbReference type="SAM" id="Phobius"/>
    </source>
</evidence>
<dbReference type="PROSITE" id="PS50887">
    <property type="entry name" value="GGDEF"/>
    <property type="match status" value="1"/>
</dbReference>
<evidence type="ECO:0000313" key="5">
    <source>
        <dbReference type="EMBL" id="MBW8289743.1"/>
    </source>
</evidence>
<evidence type="ECO:0000256" key="2">
    <source>
        <dbReference type="ARBA" id="ARBA00034247"/>
    </source>
</evidence>